<evidence type="ECO:0000256" key="13">
    <source>
        <dbReference type="ARBA" id="ARBA00022989"/>
    </source>
</evidence>
<dbReference type="OrthoDB" id="9799199at2"/>
<dbReference type="InParanoid" id="A0A5R8QET8"/>
<dbReference type="PANTHER" id="PTHR46382">
    <property type="entry name" value="PHOSPHATIDATE CYTIDYLYLTRANSFERASE"/>
    <property type="match status" value="1"/>
</dbReference>
<protein>
    <recommendedName>
        <fullName evidence="7 18">Phosphatidate cytidylyltransferase</fullName>
        <ecNumber evidence="6 18">2.7.7.41</ecNumber>
    </recommendedName>
</protein>
<evidence type="ECO:0000256" key="1">
    <source>
        <dbReference type="ARBA" id="ARBA00001698"/>
    </source>
</evidence>
<dbReference type="Pfam" id="PF01148">
    <property type="entry name" value="CTP_transf_1"/>
    <property type="match status" value="1"/>
</dbReference>
<keyword evidence="11 18" id="KW-0812">Transmembrane</keyword>
<keyword evidence="15 19" id="KW-0472">Membrane</keyword>
<keyword evidence="12 18" id="KW-0548">Nucleotidyltransferase</keyword>
<keyword evidence="14" id="KW-0443">Lipid metabolism</keyword>
<evidence type="ECO:0000313" key="20">
    <source>
        <dbReference type="EMBL" id="TLG76508.1"/>
    </source>
</evidence>
<feature type="transmembrane region" description="Helical" evidence="19">
    <location>
        <begin position="182"/>
        <end position="206"/>
    </location>
</feature>
<reference evidence="20 21" key="1">
    <citation type="submission" date="2019-05" db="EMBL/GenBank/DDBJ databases">
        <title>Culicoidintestinum kansasii gen. nov., sp. nov. from the gastrointestinal tract of the biting midge, Culicoides sonorensis.</title>
        <authorList>
            <person name="Neupane S."/>
            <person name="Ghosh A."/>
            <person name="Gunther S."/>
            <person name="Martin K."/>
            <person name="Zurek L."/>
        </authorList>
    </citation>
    <scope>NUCLEOTIDE SEQUENCE [LARGE SCALE GENOMIC DNA]</scope>
    <source>
        <strain evidence="20 21">CS-1</strain>
    </source>
</reference>
<dbReference type="GO" id="GO:0004605">
    <property type="term" value="F:phosphatidate cytidylyltransferase activity"/>
    <property type="evidence" value="ECO:0007669"/>
    <property type="project" value="UniProtKB-EC"/>
</dbReference>
<comment type="similarity">
    <text evidence="5 18">Belongs to the CDS family.</text>
</comment>
<comment type="pathway">
    <text evidence="4">Lipid metabolism.</text>
</comment>
<comment type="caution">
    <text evidence="20">The sequence shown here is derived from an EMBL/GenBank/DDBJ whole genome shotgun (WGS) entry which is preliminary data.</text>
</comment>
<dbReference type="EC" id="2.7.7.41" evidence="6 18"/>
<evidence type="ECO:0000256" key="16">
    <source>
        <dbReference type="ARBA" id="ARBA00023209"/>
    </source>
</evidence>
<evidence type="ECO:0000256" key="11">
    <source>
        <dbReference type="ARBA" id="ARBA00022692"/>
    </source>
</evidence>
<comment type="catalytic activity">
    <reaction evidence="1 18">
        <text>a 1,2-diacyl-sn-glycero-3-phosphate + CTP + H(+) = a CDP-1,2-diacyl-sn-glycerol + diphosphate</text>
        <dbReference type="Rhea" id="RHEA:16229"/>
        <dbReference type="ChEBI" id="CHEBI:15378"/>
        <dbReference type="ChEBI" id="CHEBI:33019"/>
        <dbReference type="ChEBI" id="CHEBI:37563"/>
        <dbReference type="ChEBI" id="CHEBI:58332"/>
        <dbReference type="ChEBI" id="CHEBI:58608"/>
        <dbReference type="EC" id="2.7.7.41"/>
    </reaction>
</comment>
<evidence type="ECO:0000256" key="4">
    <source>
        <dbReference type="ARBA" id="ARBA00005189"/>
    </source>
</evidence>
<evidence type="ECO:0000256" key="18">
    <source>
        <dbReference type="RuleBase" id="RU003938"/>
    </source>
</evidence>
<keyword evidence="21" id="KW-1185">Reference proteome</keyword>
<dbReference type="PROSITE" id="PS01315">
    <property type="entry name" value="CDS"/>
    <property type="match status" value="1"/>
</dbReference>
<keyword evidence="16" id="KW-0594">Phospholipid biosynthesis</keyword>
<dbReference type="Proteomes" id="UP000306912">
    <property type="component" value="Unassembled WGS sequence"/>
</dbReference>
<comment type="subcellular location">
    <subcellularLocation>
        <location evidence="2">Cell membrane</location>
        <topology evidence="2">Multi-pass membrane protein</topology>
    </subcellularLocation>
</comment>
<evidence type="ECO:0000256" key="19">
    <source>
        <dbReference type="SAM" id="Phobius"/>
    </source>
</evidence>
<gene>
    <name evidence="20" type="ORF">FEZ08_02525</name>
</gene>
<feature type="transmembrane region" description="Helical" evidence="19">
    <location>
        <begin position="81"/>
        <end position="99"/>
    </location>
</feature>
<keyword evidence="9" id="KW-0444">Lipid biosynthesis</keyword>
<sequence length="282" mass="31302">MKLLNKSFLQRLLTGICLTIGFLLITFAGGPLLFIGAFSIVMLIAFYETKLVSKNKFKMNIFGFIILAVAILLLGWTQYSIYNLIPFVLLLIMLYLILIPIFDQNIHIDSVVYFFTMTLYVGIAFFALVYLYLRSPLNILFLAAVAFGSDVGGYLLGSLIGKHKMAPTISPKKSWEGSIGGLIFALISVFVIAPVPYELIMGATYIQPFNNPIVLVVSIVFLTAISQLGDLFTSVIKRYFGVKDFGTIFPGHGGILDRFDSFIAVAIFMMIFTMIATQLGLF</sequence>
<organism evidence="20 21">
    <name type="scientific">Culicoidibacter larvae</name>
    <dbReference type="NCBI Taxonomy" id="2579976"/>
    <lineage>
        <taxon>Bacteria</taxon>
        <taxon>Bacillati</taxon>
        <taxon>Bacillota</taxon>
        <taxon>Culicoidibacteria</taxon>
        <taxon>Culicoidibacterales</taxon>
        <taxon>Culicoidibacteraceae</taxon>
        <taxon>Culicoidibacter</taxon>
    </lineage>
</organism>
<evidence type="ECO:0000256" key="8">
    <source>
        <dbReference type="ARBA" id="ARBA00022475"/>
    </source>
</evidence>
<dbReference type="AlphaFoldDB" id="A0A5R8QET8"/>
<comment type="pathway">
    <text evidence="3 18">Phospholipid metabolism; CDP-diacylglycerol biosynthesis; CDP-diacylglycerol from sn-glycerol 3-phosphate: step 3/3.</text>
</comment>
<feature type="transmembrane region" description="Helical" evidence="19">
    <location>
        <begin position="111"/>
        <end position="133"/>
    </location>
</feature>
<evidence type="ECO:0000256" key="6">
    <source>
        <dbReference type="ARBA" id="ARBA00012487"/>
    </source>
</evidence>
<dbReference type="EMBL" id="VBWP01000002">
    <property type="protein sequence ID" value="TLG76508.1"/>
    <property type="molecule type" value="Genomic_DNA"/>
</dbReference>
<dbReference type="GO" id="GO:0005886">
    <property type="term" value="C:plasma membrane"/>
    <property type="evidence" value="ECO:0007669"/>
    <property type="project" value="UniProtKB-SubCell"/>
</dbReference>
<evidence type="ECO:0000256" key="15">
    <source>
        <dbReference type="ARBA" id="ARBA00023136"/>
    </source>
</evidence>
<evidence type="ECO:0000256" key="3">
    <source>
        <dbReference type="ARBA" id="ARBA00005119"/>
    </source>
</evidence>
<evidence type="ECO:0000256" key="9">
    <source>
        <dbReference type="ARBA" id="ARBA00022516"/>
    </source>
</evidence>
<evidence type="ECO:0000256" key="7">
    <source>
        <dbReference type="ARBA" id="ARBA00019373"/>
    </source>
</evidence>
<evidence type="ECO:0000256" key="12">
    <source>
        <dbReference type="ARBA" id="ARBA00022695"/>
    </source>
</evidence>
<evidence type="ECO:0000256" key="14">
    <source>
        <dbReference type="ARBA" id="ARBA00023098"/>
    </source>
</evidence>
<name>A0A5R8QET8_9FIRM</name>
<evidence type="ECO:0000256" key="2">
    <source>
        <dbReference type="ARBA" id="ARBA00004651"/>
    </source>
</evidence>
<feature type="transmembrane region" description="Helical" evidence="19">
    <location>
        <begin position="262"/>
        <end position="281"/>
    </location>
</feature>
<evidence type="ECO:0000313" key="21">
    <source>
        <dbReference type="Proteomes" id="UP000306912"/>
    </source>
</evidence>
<dbReference type="InterPro" id="IPR000374">
    <property type="entry name" value="PC_trans"/>
</dbReference>
<keyword evidence="17" id="KW-1208">Phospholipid metabolism</keyword>
<feature type="transmembrane region" description="Helical" evidence="19">
    <location>
        <begin position="212"/>
        <end position="233"/>
    </location>
</feature>
<keyword evidence="13 19" id="KW-1133">Transmembrane helix</keyword>
<dbReference type="FunCoup" id="A0A5R8QET8">
    <property type="interactions" value="374"/>
</dbReference>
<dbReference type="GO" id="GO:0016024">
    <property type="term" value="P:CDP-diacylglycerol biosynthetic process"/>
    <property type="evidence" value="ECO:0007669"/>
    <property type="project" value="UniProtKB-UniPathway"/>
</dbReference>
<feature type="transmembrane region" description="Helical" evidence="19">
    <location>
        <begin position="57"/>
        <end position="75"/>
    </location>
</feature>
<dbReference type="UniPathway" id="UPA00557">
    <property type="reaction ID" value="UER00614"/>
</dbReference>
<dbReference type="RefSeq" id="WP_138190146.1">
    <property type="nucleotide sequence ID" value="NZ_VBWP01000002.1"/>
</dbReference>
<evidence type="ECO:0000256" key="5">
    <source>
        <dbReference type="ARBA" id="ARBA00010185"/>
    </source>
</evidence>
<evidence type="ECO:0000256" key="17">
    <source>
        <dbReference type="ARBA" id="ARBA00023264"/>
    </source>
</evidence>
<evidence type="ECO:0000256" key="10">
    <source>
        <dbReference type="ARBA" id="ARBA00022679"/>
    </source>
</evidence>
<dbReference type="PANTHER" id="PTHR46382:SF1">
    <property type="entry name" value="PHOSPHATIDATE CYTIDYLYLTRANSFERASE"/>
    <property type="match status" value="1"/>
</dbReference>
<feature type="transmembrane region" description="Helical" evidence="19">
    <location>
        <begin position="12"/>
        <end position="45"/>
    </location>
</feature>
<accession>A0A5R8QET8</accession>
<feature type="transmembrane region" description="Helical" evidence="19">
    <location>
        <begin position="139"/>
        <end position="161"/>
    </location>
</feature>
<keyword evidence="10 18" id="KW-0808">Transferase</keyword>
<keyword evidence="8" id="KW-1003">Cell membrane</keyword>
<proteinExistence type="inferred from homology"/>